<protein>
    <recommendedName>
        <fullName evidence="3">Uncharacterized protein YtcA</fullName>
    </recommendedName>
</protein>
<keyword evidence="10" id="KW-0449">Lipoprotein</keyword>
<keyword evidence="13" id="KW-1185">Reference proteome</keyword>
<evidence type="ECO:0000256" key="3">
    <source>
        <dbReference type="ARBA" id="ARBA00021237"/>
    </source>
</evidence>
<keyword evidence="4" id="KW-1003">Cell membrane</keyword>
<sequence>MHGKFGWIAGALKRLGPLGALLILSACVNSPAAPAIPIFGSYFPAWIIAAVIGIIATIVIRLLLVAAGIDEHLPVPLLVYLSLALLCGIGAWFALFGGVPR</sequence>
<comment type="caution">
    <text evidence="12">The sequence shown here is derived from an EMBL/GenBank/DDBJ whole genome shotgun (WGS) entry which is preliminary data.</text>
</comment>
<dbReference type="AlphaFoldDB" id="A0A1C2DT19"/>
<evidence type="ECO:0000256" key="7">
    <source>
        <dbReference type="ARBA" id="ARBA00022989"/>
    </source>
</evidence>
<evidence type="ECO:0000256" key="4">
    <source>
        <dbReference type="ARBA" id="ARBA00022475"/>
    </source>
</evidence>
<evidence type="ECO:0000313" key="12">
    <source>
        <dbReference type="EMBL" id="OCX17912.1"/>
    </source>
</evidence>
<organism evidence="12 13">
    <name type="scientific">Mesorhizobium hungaricum</name>
    <dbReference type="NCBI Taxonomy" id="1566387"/>
    <lineage>
        <taxon>Bacteria</taxon>
        <taxon>Pseudomonadati</taxon>
        <taxon>Pseudomonadota</taxon>
        <taxon>Alphaproteobacteria</taxon>
        <taxon>Hyphomicrobiales</taxon>
        <taxon>Phyllobacteriaceae</taxon>
        <taxon>Mesorhizobium</taxon>
    </lineage>
</organism>
<evidence type="ECO:0000256" key="11">
    <source>
        <dbReference type="SAM" id="Phobius"/>
    </source>
</evidence>
<keyword evidence="7 11" id="KW-1133">Transmembrane helix</keyword>
<comment type="similarity">
    <text evidence="2">Belongs to the YtcA family.</text>
</comment>
<keyword evidence="8 11" id="KW-0472">Membrane</keyword>
<proteinExistence type="inferred from homology"/>
<dbReference type="InterPro" id="IPR031381">
    <property type="entry name" value="YtcA"/>
</dbReference>
<dbReference type="Pfam" id="PF17090">
    <property type="entry name" value="Ytca"/>
    <property type="match status" value="1"/>
</dbReference>
<reference evidence="12 13" key="1">
    <citation type="submission" date="2016-08" db="EMBL/GenBank/DDBJ databases">
        <title>Whole genome sequence of Mesorhizobium sp. strain UASWS1009 isolated from industrial sewage.</title>
        <authorList>
            <person name="Crovadore J."/>
            <person name="Calmin G."/>
            <person name="Chablais R."/>
            <person name="Cochard B."/>
            <person name="Lefort F."/>
        </authorList>
    </citation>
    <scope>NUCLEOTIDE SEQUENCE [LARGE SCALE GENOMIC DNA]</scope>
    <source>
        <strain evidence="12 13">UASWS1009</strain>
    </source>
</reference>
<name>A0A1C2DT19_9HYPH</name>
<comment type="subcellular location">
    <subcellularLocation>
        <location evidence="1">Membrane</location>
        <topology evidence="1">Multi-pass membrane protein</topology>
    </subcellularLocation>
</comment>
<evidence type="ECO:0000256" key="5">
    <source>
        <dbReference type="ARBA" id="ARBA00022692"/>
    </source>
</evidence>
<keyword evidence="6" id="KW-0732">Signal</keyword>
<dbReference type="STRING" id="1566387.QV13_13965"/>
<dbReference type="GO" id="GO:0016020">
    <property type="term" value="C:membrane"/>
    <property type="evidence" value="ECO:0007669"/>
    <property type="project" value="UniProtKB-SubCell"/>
</dbReference>
<dbReference type="EMBL" id="MDEO01000032">
    <property type="protein sequence ID" value="OCX17912.1"/>
    <property type="molecule type" value="Genomic_DNA"/>
</dbReference>
<keyword evidence="9" id="KW-0564">Palmitate</keyword>
<evidence type="ECO:0000256" key="9">
    <source>
        <dbReference type="ARBA" id="ARBA00023139"/>
    </source>
</evidence>
<feature type="transmembrane region" description="Helical" evidence="11">
    <location>
        <begin position="45"/>
        <end position="65"/>
    </location>
</feature>
<dbReference type="Proteomes" id="UP000094412">
    <property type="component" value="Unassembled WGS sequence"/>
</dbReference>
<feature type="transmembrane region" description="Helical" evidence="11">
    <location>
        <begin position="77"/>
        <end position="99"/>
    </location>
</feature>
<keyword evidence="5 11" id="KW-0812">Transmembrane</keyword>
<evidence type="ECO:0000313" key="13">
    <source>
        <dbReference type="Proteomes" id="UP000094412"/>
    </source>
</evidence>
<evidence type="ECO:0000256" key="10">
    <source>
        <dbReference type="ARBA" id="ARBA00023288"/>
    </source>
</evidence>
<gene>
    <name evidence="12" type="ORF">QV13_13965</name>
</gene>
<evidence type="ECO:0000256" key="1">
    <source>
        <dbReference type="ARBA" id="ARBA00004141"/>
    </source>
</evidence>
<accession>A0A1C2DT19</accession>
<evidence type="ECO:0000256" key="2">
    <source>
        <dbReference type="ARBA" id="ARBA00008208"/>
    </source>
</evidence>
<evidence type="ECO:0000256" key="6">
    <source>
        <dbReference type="ARBA" id="ARBA00022729"/>
    </source>
</evidence>
<dbReference type="PROSITE" id="PS51257">
    <property type="entry name" value="PROKAR_LIPOPROTEIN"/>
    <property type="match status" value="1"/>
</dbReference>
<evidence type="ECO:0000256" key="8">
    <source>
        <dbReference type="ARBA" id="ARBA00023136"/>
    </source>
</evidence>